<evidence type="ECO:0008006" key="3">
    <source>
        <dbReference type="Google" id="ProtNLM"/>
    </source>
</evidence>
<dbReference type="HOGENOM" id="CLU_927162_0_0_10"/>
<gene>
    <name evidence="1" type="ORF">SapgrDRAFT_3353</name>
</gene>
<reference evidence="2" key="1">
    <citation type="journal article" date="2012" name="Stand. Genomic Sci.">
        <title>Permanent draft genome sequence of the gliding predator Saprospira grandis strain Sa g1 (= HR1).</title>
        <authorList>
            <person name="Mavromatis K."/>
            <person name="Chertkov O."/>
            <person name="Lapidus A."/>
            <person name="Nolan M."/>
            <person name="Lucas S."/>
            <person name="Tice H."/>
            <person name="Del Rio T.G."/>
            <person name="Cheng J.F."/>
            <person name="Han C."/>
            <person name="Tapia R."/>
            <person name="Bruce D."/>
            <person name="Goodwin L.A."/>
            <person name="Pitluck S."/>
            <person name="Huntemann M."/>
            <person name="Liolios K."/>
            <person name="Pagani I."/>
            <person name="Ivanova N."/>
            <person name="Mikhailova N."/>
            <person name="Pati A."/>
            <person name="Chen A."/>
            <person name="Palaniappan K."/>
            <person name="Land M."/>
            <person name="Brambilla E.M."/>
            <person name="Rohde M."/>
            <person name="Spring S."/>
            <person name="Goker M."/>
            <person name="Detter J.C."/>
            <person name="Bristow J."/>
            <person name="Eisen J.A."/>
            <person name="Markowitz V."/>
            <person name="Hugenholtz P."/>
            <person name="Kyrpides N.C."/>
            <person name="Klenk H.P."/>
            <person name="Woyke T."/>
        </authorList>
    </citation>
    <scope>NUCLEOTIDE SEQUENCE [LARGE SCALE GENOMIC DNA]</scope>
    <source>
        <strain evidence="2">DSM 2844</strain>
    </source>
</reference>
<dbReference type="RefSeq" id="WP_002660981.1">
    <property type="nucleotide sequence ID" value="NZ_JH719942.1"/>
</dbReference>
<sequence>MEWIYKAVCSEGKEALDNWRQPHETDLDAKYLDTDGISASTLWKYLDDNRTANFNKKILRKFLLEEQGHICCYCGQRIDMNTTVIEHLLDKGTDRRLTYDYSNLLASCNGGKMKIHQVKAAETLTDIASLYACHPADLEELHDRIPEKTHIKKLKRKADIKNLRVGDRLFIQFGDNATRHCDAAKGKDELRLLPTTSFRIENKFSYDLAKGEILAKNEGAKTNIKVLGLNQNSLLKQRRVEASEQQEQQLLQLFNELKAMGQLAKFKLLLKKIWLSTFEKNAEGEKKTFPFLRRFIIDNY</sequence>
<protein>
    <recommendedName>
        <fullName evidence="3">TIGR02646 family protein</fullName>
    </recommendedName>
</protein>
<organism evidence="1 2">
    <name type="scientific">Saprospira grandis DSM 2844</name>
    <dbReference type="NCBI Taxonomy" id="694433"/>
    <lineage>
        <taxon>Bacteria</taxon>
        <taxon>Pseudomonadati</taxon>
        <taxon>Bacteroidota</taxon>
        <taxon>Saprospiria</taxon>
        <taxon>Saprospirales</taxon>
        <taxon>Saprospiraceae</taxon>
        <taxon>Saprospira</taxon>
    </lineage>
</organism>
<dbReference type="Gene3D" id="1.10.30.50">
    <property type="match status" value="1"/>
</dbReference>
<evidence type="ECO:0000313" key="1">
    <source>
        <dbReference type="EMBL" id="EJF54995.1"/>
    </source>
</evidence>
<dbReference type="OrthoDB" id="1340280at2"/>
<proteinExistence type="predicted"/>
<dbReference type="Proteomes" id="UP000005113">
    <property type="component" value="Unassembled WGS sequence"/>
</dbReference>
<evidence type="ECO:0000313" key="2">
    <source>
        <dbReference type="Proteomes" id="UP000005113"/>
    </source>
</evidence>
<accession>J1I838</accession>
<dbReference type="EMBL" id="JH719942">
    <property type="protein sequence ID" value="EJF54995.1"/>
    <property type="molecule type" value="Genomic_DNA"/>
</dbReference>
<name>J1I838_9BACT</name>
<dbReference type="AlphaFoldDB" id="J1I838"/>